<protein>
    <recommendedName>
        <fullName evidence="10">Germin-like protein</fullName>
    </recommendedName>
</protein>
<dbReference type="InterPro" id="IPR011051">
    <property type="entry name" value="RmlC_Cupin_sf"/>
</dbReference>
<keyword evidence="5 10" id="KW-0479">Metal-binding</keyword>
<keyword evidence="4 10" id="KW-0964">Secreted</keyword>
<keyword evidence="7" id="KW-1015">Disulfide bond</keyword>
<dbReference type="EMBL" id="JBBPBM010000007">
    <property type="protein sequence ID" value="KAK8574909.1"/>
    <property type="molecule type" value="Genomic_DNA"/>
</dbReference>
<evidence type="ECO:0000259" key="11">
    <source>
        <dbReference type="SMART" id="SM00835"/>
    </source>
</evidence>
<evidence type="ECO:0000256" key="3">
    <source>
        <dbReference type="ARBA" id="ARBA00022523"/>
    </source>
</evidence>
<evidence type="ECO:0000256" key="10">
    <source>
        <dbReference type="RuleBase" id="RU366015"/>
    </source>
</evidence>
<evidence type="ECO:0000256" key="8">
    <source>
        <dbReference type="ARBA" id="ARBA00023180"/>
    </source>
</evidence>
<sequence>MLHILFFLSLILTSIHVLAQDFCVANLEGVQTPSGFACKMESEVTPDDFVFSGLGIEGNTSNIVEAAVTTAFVEQYPGVNGLGISAARLDFAPGGVVPMHTHPAATELLYVVHGRITAGFISSSSNAVYLKTLRRGDIMVFPRGLLHFQINAGKRPALAIASFNSPIPGLQILESALFANDLPSALVEKTTFLDYAQVKKLKALLGGTG</sequence>
<comment type="caution">
    <text evidence="12">The sequence shown here is derived from an EMBL/GenBank/DDBJ whole genome shotgun (WGS) entry which is preliminary data.</text>
</comment>
<evidence type="ECO:0000256" key="2">
    <source>
        <dbReference type="ARBA" id="ARBA00007456"/>
    </source>
</evidence>
<evidence type="ECO:0000256" key="6">
    <source>
        <dbReference type="ARBA" id="ARBA00022729"/>
    </source>
</evidence>
<name>A0ABR2F9C0_9ROSI</name>
<comment type="subcellular location">
    <subcellularLocation>
        <location evidence="1 10">Secreted</location>
        <location evidence="1 10">Extracellular space</location>
        <location evidence="1 10">Apoplast</location>
    </subcellularLocation>
</comment>
<dbReference type="InterPro" id="IPR014710">
    <property type="entry name" value="RmlC-like_jellyroll"/>
</dbReference>
<dbReference type="Gene3D" id="2.60.120.10">
    <property type="entry name" value="Jelly Rolls"/>
    <property type="match status" value="1"/>
</dbReference>
<gene>
    <name evidence="12" type="ORF">V6N12_062586</name>
</gene>
<dbReference type="CDD" id="cd02241">
    <property type="entry name" value="cupin_OxOx"/>
    <property type="match status" value="1"/>
</dbReference>
<dbReference type="SMART" id="SM00835">
    <property type="entry name" value="Cupin_1"/>
    <property type="match status" value="1"/>
</dbReference>
<dbReference type="InterPro" id="IPR006045">
    <property type="entry name" value="Cupin_1"/>
</dbReference>
<evidence type="ECO:0000256" key="7">
    <source>
        <dbReference type="ARBA" id="ARBA00023157"/>
    </source>
</evidence>
<proteinExistence type="inferred from homology"/>
<organism evidence="12 13">
    <name type="scientific">Hibiscus sabdariffa</name>
    <name type="common">roselle</name>
    <dbReference type="NCBI Taxonomy" id="183260"/>
    <lineage>
        <taxon>Eukaryota</taxon>
        <taxon>Viridiplantae</taxon>
        <taxon>Streptophyta</taxon>
        <taxon>Embryophyta</taxon>
        <taxon>Tracheophyta</taxon>
        <taxon>Spermatophyta</taxon>
        <taxon>Magnoliopsida</taxon>
        <taxon>eudicotyledons</taxon>
        <taxon>Gunneridae</taxon>
        <taxon>Pentapetalae</taxon>
        <taxon>rosids</taxon>
        <taxon>malvids</taxon>
        <taxon>Malvales</taxon>
        <taxon>Malvaceae</taxon>
        <taxon>Malvoideae</taxon>
        <taxon>Hibiscus</taxon>
    </lineage>
</organism>
<dbReference type="PRINTS" id="PR00325">
    <property type="entry name" value="GERMIN"/>
</dbReference>
<reference evidence="12 13" key="1">
    <citation type="journal article" date="2024" name="G3 (Bethesda)">
        <title>Genome assembly of Hibiscus sabdariffa L. provides insights into metabolisms of medicinal natural products.</title>
        <authorList>
            <person name="Kim T."/>
        </authorList>
    </citation>
    <scope>NUCLEOTIDE SEQUENCE [LARGE SCALE GENOMIC DNA]</scope>
    <source>
        <strain evidence="12">TK-2024</strain>
        <tissue evidence="12">Old leaves</tissue>
    </source>
</reference>
<dbReference type="PROSITE" id="PS00725">
    <property type="entry name" value="GERMIN"/>
    <property type="match status" value="1"/>
</dbReference>
<feature type="signal peptide" evidence="10">
    <location>
        <begin position="1"/>
        <end position="19"/>
    </location>
</feature>
<evidence type="ECO:0000313" key="12">
    <source>
        <dbReference type="EMBL" id="KAK8574909.1"/>
    </source>
</evidence>
<dbReference type="SUPFAM" id="SSF51182">
    <property type="entry name" value="RmlC-like cupins"/>
    <property type="match status" value="1"/>
</dbReference>
<keyword evidence="13" id="KW-1185">Reference proteome</keyword>
<evidence type="ECO:0000256" key="9">
    <source>
        <dbReference type="ARBA" id="ARBA00023211"/>
    </source>
</evidence>
<evidence type="ECO:0000256" key="1">
    <source>
        <dbReference type="ARBA" id="ARBA00004271"/>
    </source>
</evidence>
<dbReference type="InterPro" id="IPR001929">
    <property type="entry name" value="Germin"/>
</dbReference>
<evidence type="ECO:0000256" key="4">
    <source>
        <dbReference type="ARBA" id="ARBA00022525"/>
    </source>
</evidence>
<dbReference type="InterPro" id="IPR019780">
    <property type="entry name" value="Germin_Mn-BS"/>
</dbReference>
<feature type="chain" id="PRO_5045001227" description="Germin-like protein" evidence="10">
    <location>
        <begin position="20"/>
        <end position="209"/>
    </location>
</feature>
<keyword evidence="9 10" id="KW-0464">Manganese</keyword>
<dbReference type="PANTHER" id="PTHR31238">
    <property type="entry name" value="GERMIN-LIKE PROTEIN SUBFAMILY 3 MEMBER 3"/>
    <property type="match status" value="1"/>
</dbReference>
<evidence type="ECO:0000256" key="5">
    <source>
        <dbReference type="ARBA" id="ARBA00022723"/>
    </source>
</evidence>
<accession>A0ABR2F9C0</accession>
<comment type="similarity">
    <text evidence="2 10">Belongs to the germin family.</text>
</comment>
<keyword evidence="3 10" id="KW-0052">Apoplast</keyword>
<dbReference type="Proteomes" id="UP001472677">
    <property type="component" value="Unassembled WGS sequence"/>
</dbReference>
<dbReference type="Pfam" id="PF00190">
    <property type="entry name" value="Cupin_1"/>
    <property type="match status" value="1"/>
</dbReference>
<keyword evidence="8" id="KW-0325">Glycoprotein</keyword>
<feature type="domain" description="Cupin type-1" evidence="11">
    <location>
        <begin position="61"/>
        <end position="199"/>
    </location>
</feature>
<evidence type="ECO:0000313" key="13">
    <source>
        <dbReference type="Proteomes" id="UP001472677"/>
    </source>
</evidence>
<keyword evidence="6 10" id="KW-0732">Signal</keyword>